<keyword evidence="4" id="KW-1185">Reference proteome</keyword>
<feature type="repeat" description="ANK" evidence="1">
    <location>
        <begin position="80"/>
        <end position="113"/>
    </location>
</feature>
<sequence>MGNKRMSSFWLSGACSSRCATLAVGVEHEPDNQKLDILCTIISSEVRAGKVLGAFASLSSLLNITSLSDLPTASFTLEQAGDTALHLAAASGHAEALAALLLHPAANANAFNTAGATPLAAACAREQGACAALLVRHRGVDVNAGLRTPLFAAVGAGSAELVRLLLQAGADPSAVNGGGQTLLQAAAALERHAQLAGRADAVRLALERGAHAPAALQQQQQPARQQPRGRPPPSAAGVQGAAAAAPLQQPQTGRARQRTMAEVVADSALQGQRRRRGGPLDGPSCPRRYIWWYLPAAGLLRARTRLSLAPLTAVVTAALVSQQLTCLVLRSAGGGGDGDGNGGGDVGLCCVCMVRRAVVGFVHPDVVHCCLCAECEGEMRRRDRLARCLICQQAAPRTVRVVGT</sequence>
<dbReference type="Gene3D" id="3.30.40.10">
    <property type="entry name" value="Zinc/RING finger domain, C3HC4 (zinc finger)"/>
    <property type="match status" value="1"/>
</dbReference>
<dbReference type="EMBL" id="PGGS01000076">
    <property type="protein sequence ID" value="PNH09855.1"/>
    <property type="molecule type" value="Genomic_DNA"/>
</dbReference>
<accession>A0A2J8ABE6</accession>
<evidence type="ECO:0000313" key="3">
    <source>
        <dbReference type="EMBL" id="PNH09855.1"/>
    </source>
</evidence>
<organism evidence="3 4">
    <name type="scientific">Tetrabaena socialis</name>
    <dbReference type="NCBI Taxonomy" id="47790"/>
    <lineage>
        <taxon>Eukaryota</taxon>
        <taxon>Viridiplantae</taxon>
        <taxon>Chlorophyta</taxon>
        <taxon>core chlorophytes</taxon>
        <taxon>Chlorophyceae</taxon>
        <taxon>CS clade</taxon>
        <taxon>Chlamydomonadales</taxon>
        <taxon>Tetrabaenaceae</taxon>
        <taxon>Tetrabaena</taxon>
    </lineage>
</organism>
<dbReference type="InterPro" id="IPR013083">
    <property type="entry name" value="Znf_RING/FYVE/PHD"/>
</dbReference>
<dbReference type="Gene3D" id="1.25.40.20">
    <property type="entry name" value="Ankyrin repeat-containing domain"/>
    <property type="match status" value="2"/>
</dbReference>
<protein>
    <submittedName>
        <fullName evidence="3">Ankyrin-2</fullName>
    </submittedName>
</protein>
<keyword evidence="1" id="KW-0040">ANK repeat</keyword>
<dbReference type="PROSITE" id="PS50297">
    <property type="entry name" value="ANK_REP_REGION"/>
    <property type="match status" value="2"/>
</dbReference>
<dbReference type="Proteomes" id="UP000236333">
    <property type="component" value="Unassembled WGS sequence"/>
</dbReference>
<dbReference type="PRINTS" id="PR01415">
    <property type="entry name" value="ANKYRIN"/>
</dbReference>
<dbReference type="Pfam" id="PF12796">
    <property type="entry name" value="Ank_2"/>
    <property type="match status" value="1"/>
</dbReference>
<dbReference type="OrthoDB" id="550145at2759"/>
<evidence type="ECO:0000256" key="1">
    <source>
        <dbReference type="PROSITE-ProRule" id="PRU00023"/>
    </source>
</evidence>
<dbReference type="PROSITE" id="PS50088">
    <property type="entry name" value="ANK_REPEAT"/>
    <property type="match status" value="2"/>
</dbReference>
<feature type="region of interest" description="Disordered" evidence="2">
    <location>
        <begin position="213"/>
        <end position="281"/>
    </location>
</feature>
<dbReference type="SMART" id="SM00248">
    <property type="entry name" value="ANK"/>
    <property type="match status" value="4"/>
</dbReference>
<proteinExistence type="predicted"/>
<dbReference type="InterPro" id="IPR052391">
    <property type="entry name" value="E3_Ligase-Neurotoxin"/>
</dbReference>
<name>A0A2J8ABE6_9CHLO</name>
<comment type="caution">
    <text evidence="3">The sequence shown here is derived from an EMBL/GenBank/DDBJ whole genome shotgun (WGS) entry which is preliminary data.</text>
</comment>
<dbReference type="AlphaFoldDB" id="A0A2J8ABE6"/>
<dbReference type="SUPFAM" id="SSF48403">
    <property type="entry name" value="Ankyrin repeat"/>
    <property type="match status" value="1"/>
</dbReference>
<dbReference type="Pfam" id="PF00023">
    <property type="entry name" value="Ank"/>
    <property type="match status" value="1"/>
</dbReference>
<feature type="repeat" description="ANK" evidence="1">
    <location>
        <begin position="145"/>
        <end position="177"/>
    </location>
</feature>
<dbReference type="PANTHER" id="PTHR24133">
    <property type="entry name" value="ANKYRIN DOMAIN-CONTAINING"/>
    <property type="match status" value="1"/>
</dbReference>
<dbReference type="InterPro" id="IPR036770">
    <property type="entry name" value="Ankyrin_rpt-contain_sf"/>
</dbReference>
<feature type="compositionally biased region" description="Low complexity" evidence="2">
    <location>
        <begin position="213"/>
        <end position="228"/>
    </location>
</feature>
<gene>
    <name evidence="3" type="ORF">TSOC_003497</name>
</gene>
<dbReference type="PANTHER" id="PTHR24133:SF40">
    <property type="entry name" value="ANKYRIN REPEAT DOMAIN 44"/>
    <property type="match status" value="1"/>
</dbReference>
<reference evidence="3 4" key="1">
    <citation type="journal article" date="2017" name="Mol. Biol. Evol.">
        <title>The 4-celled Tetrabaena socialis nuclear genome reveals the essential components for genetic control of cell number at the origin of multicellularity in the volvocine lineage.</title>
        <authorList>
            <person name="Featherston J."/>
            <person name="Arakaki Y."/>
            <person name="Hanschen E.R."/>
            <person name="Ferris P.J."/>
            <person name="Michod R.E."/>
            <person name="Olson B.J.S.C."/>
            <person name="Nozaki H."/>
            <person name="Durand P.M."/>
        </authorList>
    </citation>
    <scope>NUCLEOTIDE SEQUENCE [LARGE SCALE GENOMIC DNA]</scope>
    <source>
        <strain evidence="3 4">NIES-571</strain>
    </source>
</reference>
<feature type="compositionally biased region" description="Low complexity" evidence="2">
    <location>
        <begin position="235"/>
        <end position="251"/>
    </location>
</feature>
<dbReference type="InterPro" id="IPR002110">
    <property type="entry name" value="Ankyrin_rpt"/>
</dbReference>
<evidence type="ECO:0000313" key="4">
    <source>
        <dbReference type="Proteomes" id="UP000236333"/>
    </source>
</evidence>
<evidence type="ECO:0000256" key="2">
    <source>
        <dbReference type="SAM" id="MobiDB-lite"/>
    </source>
</evidence>